<feature type="transmembrane region" description="Helical" evidence="8">
    <location>
        <begin position="201"/>
        <end position="221"/>
    </location>
</feature>
<feature type="transmembrane region" description="Helical" evidence="8">
    <location>
        <begin position="252"/>
        <end position="279"/>
    </location>
</feature>
<dbReference type="PANTHER" id="PTHR30472">
    <property type="entry name" value="FERRIC ENTEROBACTIN TRANSPORT SYSTEM PERMEASE PROTEIN"/>
    <property type="match status" value="1"/>
</dbReference>
<dbReference type="Pfam" id="PF01032">
    <property type="entry name" value="FecCD"/>
    <property type="match status" value="1"/>
</dbReference>
<keyword evidence="6 8" id="KW-1133">Transmembrane helix</keyword>
<evidence type="ECO:0000313" key="10">
    <source>
        <dbReference type="Proteomes" id="UP000321922"/>
    </source>
</evidence>
<name>A0A511QET3_9VIBR</name>
<feature type="transmembrane region" description="Helical" evidence="8">
    <location>
        <begin position="66"/>
        <end position="83"/>
    </location>
</feature>
<dbReference type="GO" id="GO:0033214">
    <property type="term" value="P:siderophore-iron import into cell"/>
    <property type="evidence" value="ECO:0007669"/>
    <property type="project" value="TreeGrafter"/>
</dbReference>
<evidence type="ECO:0000256" key="7">
    <source>
        <dbReference type="ARBA" id="ARBA00023136"/>
    </source>
</evidence>
<evidence type="ECO:0000256" key="4">
    <source>
        <dbReference type="ARBA" id="ARBA00022475"/>
    </source>
</evidence>
<protein>
    <submittedName>
        <fullName evidence="9">Hemin ABC transporter permease</fullName>
    </submittedName>
</protein>
<dbReference type="SUPFAM" id="SSF81345">
    <property type="entry name" value="ABC transporter involved in vitamin B12 uptake, BtuC"/>
    <property type="match status" value="1"/>
</dbReference>
<evidence type="ECO:0000256" key="2">
    <source>
        <dbReference type="ARBA" id="ARBA00007935"/>
    </source>
</evidence>
<feature type="transmembrane region" description="Helical" evidence="8">
    <location>
        <begin position="291"/>
        <end position="313"/>
    </location>
</feature>
<evidence type="ECO:0000256" key="1">
    <source>
        <dbReference type="ARBA" id="ARBA00004651"/>
    </source>
</evidence>
<keyword evidence="4" id="KW-1003">Cell membrane</keyword>
<dbReference type="Proteomes" id="UP000321922">
    <property type="component" value="Unassembled WGS sequence"/>
</dbReference>
<dbReference type="PANTHER" id="PTHR30472:SF25">
    <property type="entry name" value="ABC TRANSPORTER PERMEASE PROTEIN MJ0876-RELATED"/>
    <property type="match status" value="1"/>
</dbReference>
<reference evidence="9 10" key="1">
    <citation type="submission" date="2019-07" db="EMBL/GenBank/DDBJ databases">
        <title>Whole genome shotgun sequence of Vibrio sagamiensis NBRC 104589.</title>
        <authorList>
            <person name="Hosoyama A."/>
            <person name="Uohara A."/>
            <person name="Ohji S."/>
            <person name="Ichikawa N."/>
        </authorList>
    </citation>
    <scope>NUCLEOTIDE SEQUENCE [LARGE SCALE GENOMIC DNA]</scope>
    <source>
        <strain evidence="9 10">NBRC 104589</strain>
    </source>
</reference>
<evidence type="ECO:0000256" key="6">
    <source>
        <dbReference type="ARBA" id="ARBA00022989"/>
    </source>
</evidence>
<accession>A0A511QET3</accession>
<comment type="subcellular location">
    <subcellularLocation>
        <location evidence="1">Cell membrane</location>
        <topology evidence="1">Multi-pass membrane protein</topology>
    </subcellularLocation>
</comment>
<keyword evidence="10" id="KW-1185">Reference proteome</keyword>
<keyword evidence="7 8" id="KW-0472">Membrane</keyword>
<evidence type="ECO:0000256" key="8">
    <source>
        <dbReference type="SAM" id="Phobius"/>
    </source>
</evidence>
<proteinExistence type="inferred from homology"/>
<keyword evidence="5 8" id="KW-0812">Transmembrane</keyword>
<dbReference type="GO" id="GO:0022857">
    <property type="term" value="F:transmembrane transporter activity"/>
    <property type="evidence" value="ECO:0007669"/>
    <property type="project" value="InterPro"/>
</dbReference>
<keyword evidence="3" id="KW-0813">Transport</keyword>
<evidence type="ECO:0000256" key="5">
    <source>
        <dbReference type="ARBA" id="ARBA00022692"/>
    </source>
</evidence>
<comment type="similarity">
    <text evidence="2">Belongs to the binding-protein-dependent transport system permease family. FecCD subfamily.</text>
</comment>
<feature type="transmembrane region" description="Helical" evidence="8">
    <location>
        <begin position="12"/>
        <end position="32"/>
    </location>
</feature>
<dbReference type="FunFam" id="1.10.3470.10:FF:000001">
    <property type="entry name" value="Vitamin B12 ABC transporter permease BtuC"/>
    <property type="match status" value="1"/>
</dbReference>
<dbReference type="Gene3D" id="1.10.3470.10">
    <property type="entry name" value="ABC transporter involved in vitamin B12 uptake, BtuC"/>
    <property type="match status" value="1"/>
</dbReference>
<sequence>MPLKRLPLSVMLPMLCLLVFTTMIGSIAVGPMEISIIDSLRSLIGYHDNLAPNIQLIINEIRLPRTLLSLVIGASLAICGVVMQSVFRNPLAEPGVIGVSAGAMLGGALAIIVFADISQHYPLIMNLLTIPFFAFVGGALTTVLAYKIGTNQFGTSVTGMLLAGIAITALSGAVIGYLNFIANDQSLRDFAMWSMGSLAGANWSGVGLATAVLCGLFYYFYKDAQALNALLLGDSEARHLGIDVQKLKRRMILLSAAGVGVSVSLCGIIGFIGLVIPHFGRMLIGPNHRALLPISAFLGALLLTLADMSSRILVAPAELPVGIITALFGSPFFIYLLYKQKEKAL</sequence>
<dbReference type="CDD" id="cd06550">
    <property type="entry name" value="TM_ABC_iron-siderophores_like"/>
    <property type="match status" value="1"/>
</dbReference>
<evidence type="ECO:0000313" key="9">
    <source>
        <dbReference type="EMBL" id="GEM75800.1"/>
    </source>
</evidence>
<comment type="caution">
    <text evidence="9">The sequence shown here is derived from an EMBL/GenBank/DDBJ whole genome shotgun (WGS) entry which is preliminary data.</text>
</comment>
<dbReference type="InterPro" id="IPR000522">
    <property type="entry name" value="ABC_transptr_permease_BtuC"/>
</dbReference>
<feature type="transmembrane region" description="Helical" evidence="8">
    <location>
        <begin position="127"/>
        <end position="148"/>
    </location>
</feature>
<feature type="transmembrane region" description="Helical" evidence="8">
    <location>
        <begin position="95"/>
        <end position="115"/>
    </location>
</feature>
<organism evidence="9 10">
    <name type="scientific">Vibrio sagamiensis NBRC 104589</name>
    <dbReference type="NCBI Taxonomy" id="1219064"/>
    <lineage>
        <taxon>Bacteria</taxon>
        <taxon>Pseudomonadati</taxon>
        <taxon>Pseudomonadota</taxon>
        <taxon>Gammaproteobacteria</taxon>
        <taxon>Vibrionales</taxon>
        <taxon>Vibrionaceae</taxon>
        <taxon>Vibrio</taxon>
    </lineage>
</organism>
<feature type="transmembrane region" description="Helical" evidence="8">
    <location>
        <begin position="319"/>
        <end position="338"/>
    </location>
</feature>
<feature type="transmembrane region" description="Helical" evidence="8">
    <location>
        <begin position="160"/>
        <end position="180"/>
    </location>
</feature>
<dbReference type="EMBL" id="BJXJ01000016">
    <property type="protein sequence ID" value="GEM75800.1"/>
    <property type="molecule type" value="Genomic_DNA"/>
</dbReference>
<dbReference type="InterPro" id="IPR037294">
    <property type="entry name" value="ABC_BtuC-like"/>
</dbReference>
<dbReference type="AlphaFoldDB" id="A0A511QET3"/>
<dbReference type="GO" id="GO:0005886">
    <property type="term" value="C:plasma membrane"/>
    <property type="evidence" value="ECO:0007669"/>
    <property type="project" value="UniProtKB-SubCell"/>
</dbReference>
<dbReference type="OrthoDB" id="9055647at2"/>
<gene>
    <name evidence="9" type="ORF">VSA01S_19120</name>
</gene>
<dbReference type="RefSeq" id="WP_039983019.1">
    <property type="nucleotide sequence ID" value="NZ_BAOJ01000155.1"/>
</dbReference>
<evidence type="ECO:0000256" key="3">
    <source>
        <dbReference type="ARBA" id="ARBA00022448"/>
    </source>
</evidence>